<reference evidence="2 3" key="1">
    <citation type="submission" date="2020-07" db="EMBL/GenBank/DDBJ databases">
        <title>Tightening bonds in Latin-America through phage discovery.</title>
        <authorList>
            <person name="Payaslian F.P."/>
            <person name="Gradaschi V."/>
            <person name="Rondon Salazar L."/>
            <person name="Dieterle M.E."/>
            <person name="Urdaniz E."/>
            <person name="Di Paola M."/>
            <person name="Pena Carcamo J."/>
            <person name="Zon F."/>
            <person name="Allievi M.C."/>
            <person name="Sosa E."/>
            <person name="Fernandez Do Porto D."/>
            <person name="Loessner M.J."/>
            <person name="Sanchez Rivas C."/>
            <person name="Raya R."/>
            <person name="Reyes A."/>
            <person name="Piuri M."/>
        </authorList>
    </citation>
    <scope>NUCLEOTIDE SEQUENCE [LARGE SCALE GENOMIC DNA]</scope>
</reference>
<dbReference type="Proteomes" id="UP000516064">
    <property type="component" value="Segment"/>
</dbReference>
<accession>A0A7G9V4C3</accession>
<name>A0A7G9V4C3_9CAUD</name>
<keyword evidence="1" id="KW-0472">Membrane</keyword>
<evidence type="ECO:0000313" key="2">
    <source>
        <dbReference type="EMBL" id="QNO01129.1"/>
    </source>
</evidence>
<evidence type="ECO:0000256" key="1">
    <source>
        <dbReference type="SAM" id="Phobius"/>
    </source>
</evidence>
<organism evidence="2 3">
    <name type="scientific">Mycobacterium phage CELFI</name>
    <dbReference type="NCBI Taxonomy" id="2769359"/>
    <lineage>
        <taxon>Viruses</taxon>
        <taxon>Duplodnaviria</taxon>
        <taxon>Heunggongvirae</taxon>
        <taxon>Uroviricota</taxon>
        <taxon>Caudoviricetes</taxon>
        <taxon>Vilmaviridae</taxon>
        <taxon>Lclasvirinae</taxon>
        <taxon>Faithunavirus</taxon>
        <taxon>Faithunavirus CELFI</taxon>
    </lineage>
</organism>
<dbReference type="GeneID" id="63209366"/>
<dbReference type="KEGG" id="vg:63209366"/>
<dbReference type="RefSeq" id="YP_010012817.1">
    <property type="nucleotide sequence ID" value="NC_053506.1"/>
</dbReference>
<dbReference type="EMBL" id="MT758688">
    <property type="protein sequence ID" value="QNO01129.1"/>
    <property type="molecule type" value="Genomic_DNA"/>
</dbReference>
<feature type="transmembrane region" description="Helical" evidence="1">
    <location>
        <begin position="6"/>
        <end position="32"/>
    </location>
</feature>
<keyword evidence="1" id="KW-1133">Transmembrane helix</keyword>
<sequence>MSTEFWLGMACIPVVVALLALMAAAIMGLIYASSQWDFGTYKLWPHRTKPEVIAATVACAKSRRYLWIPGWHVVICRTTLFNRDDAEDIERHRKVQWAVRDALNVDPFD</sequence>
<evidence type="ECO:0000313" key="3">
    <source>
        <dbReference type="Proteomes" id="UP000516064"/>
    </source>
</evidence>
<keyword evidence="3" id="KW-1185">Reference proteome</keyword>
<keyword evidence="1" id="KW-0812">Transmembrane</keyword>
<protein>
    <submittedName>
        <fullName evidence="2">Uncharacterized protein</fullName>
    </submittedName>
</protein>
<proteinExistence type="predicted"/>